<gene>
    <name evidence="2" type="ORF">PYCCODRAFT_1105276</name>
</gene>
<keyword evidence="3" id="KW-1185">Reference proteome</keyword>
<dbReference type="AlphaFoldDB" id="A0A1Y2I9H7"/>
<name>A0A1Y2I9H7_TRAC3</name>
<feature type="compositionally biased region" description="Polar residues" evidence="1">
    <location>
        <begin position="77"/>
        <end position="95"/>
    </location>
</feature>
<evidence type="ECO:0000313" key="3">
    <source>
        <dbReference type="Proteomes" id="UP000193067"/>
    </source>
</evidence>
<evidence type="ECO:0000256" key="1">
    <source>
        <dbReference type="SAM" id="MobiDB-lite"/>
    </source>
</evidence>
<feature type="region of interest" description="Disordered" evidence="1">
    <location>
        <begin position="72"/>
        <end position="95"/>
    </location>
</feature>
<dbReference type="Proteomes" id="UP000193067">
    <property type="component" value="Unassembled WGS sequence"/>
</dbReference>
<dbReference type="EMBL" id="KZ084146">
    <property type="protein sequence ID" value="OSC97806.1"/>
    <property type="molecule type" value="Genomic_DNA"/>
</dbReference>
<reference evidence="2 3" key="1">
    <citation type="journal article" date="2015" name="Biotechnol. Biofuels">
        <title>Enhanced degradation of softwood versus hardwood by the white-rot fungus Pycnoporus coccineus.</title>
        <authorList>
            <person name="Couturier M."/>
            <person name="Navarro D."/>
            <person name="Chevret D."/>
            <person name="Henrissat B."/>
            <person name="Piumi F."/>
            <person name="Ruiz-Duenas F.J."/>
            <person name="Martinez A.T."/>
            <person name="Grigoriev I.V."/>
            <person name="Riley R."/>
            <person name="Lipzen A."/>
            <person name="Berrin J.G."/>
            <person name="Master E.R."/>
            <person name="Rosso M.N."/>
        </authorList>
    </citation>
    <scope>NUCLEOTIDE SEQUENCE [LARGE SCALE GENOMIC DNA]</scope>
    <source>
        <strain evidence="2 3">BRFM310</strain>
    </source>
</reference>
<accession>A0A1Y2I9H7</accession>
<protein>
    <submittedName>
        <fullName evidence="2">Uncharacterized protein</fullName>
    </submittedName>
</protein>
<evidence type="ECO:0000313" key="2">
    <source>
        <dbReference type="EMBL" id="OSC97806.1"/>
    </source>
</evidence>
<sequence>MCCLATTYCSVLKTEIGRPAVRSYCMVNLSVREIPRPHGDAPSCQTGPAAYGSHAAEAYTSTCIRSLISGTRRPLRRSNTPNFRSTLPCTATRPQ</sequence>
<proteinExistence type="predicted"/>
<organism evidence="2 3">
    <name type="scientific">Trametes coccinea (strain BRFM310)</name>
    <name type="common">Pycnoporus coccineus</name>
    <dbReference type="NCBI Taxonomy" id="1353009"/>
    <lineage>
        <taxon>Eukaryota</taxon>
        <taxon>Fungi</taxon>
        <taxon>Dikarya</taxon>
        <taxon>Basidiomycota</taxon>
        <taxon>Agaricomycotina</taxon>
        <taxon>Agaricomycetes</taxon>
        <taxon>Polyporales</taxon>
        <taxon>Polyporaceae</taxon>
        <taxon>Trametes</taxon>
    </lineage>
</organism>